<dbReference type="EMBL" id="AQHR01000085">
    <property type="protein sequence ID" value="EON76509.1"/>
    <property type="molecule type" value="Genomic_DNA"/>
</dbReference>
<dbReference type="STRING" id="1232681.ADIS_2959"/>
<comment type="caution">
    <text evidence="2">The sequence shown here is derived from an EMBL/GenBank/DDBJ whole genome shotgun (WGS) entry which is preliminary data.</text>
</comment>
<keyword evidence="3" id="KW-1185">Reference proteome</keyword>
<dbReference type="InterPro" id="IPR026816">
    <property type="entry name" value="Flavodoxin_dom"/>
</dbReference>
<gene>
    <name evidence="2" type="ORF">ADIS_2959</name>
</gene>
<dbReference type="PATRIC" id="fig|1288963.3.peg.2950"/>
<dbReference type="AlphaFoldDB" id="R7ZR64"/>
<protein>
    <submittedName>
        <fullName evidence="2">Multimeric flavodoxin</fullName>
    </submittedName>
</protein>
<reference evidence="2 3" key="1">
    <citation type="submission" date="2013-02" db="EMBL/GenBank/DDBJ databases">
        <title>A novel strain isolated from Lonar lake, Maharashtra, India.</title>
        <authorList>
            <person name="Singh A."/>
        </authorList>
    </citation>
    <scope>NUCLEOTIDE SEQUENCE [LARGE SCALE GENOMIC DNA]</scope>
    <source>
        <strain evidence="2 3">AK24</strain>
    </source>
</reference>
<evidence type="ECO:0000259" key="1">
    <source>
        <dbReference type="PROSITE" id="PS50902"/>
    </source>
</evidence>
<dbReference type="InterPro" id="IPR029039">
    <property type="entry name" value="Flavoprotein-like_sf"/>
</dbReference>
<dbReference type="SUPFAM" id="SSF52218">
    <property type="entry name" value="Flavoproteins"/>
    <property type="match status" value="1"/>
</dbReference>
<accession>R7ZR64</accession>
<proteinExistence type="predicted"/>
<feature type="domain" description="Flavodoxin-like" evidence="1">
    <location>
        <begin position="26"/>
        <end position="178"/>
    </location>
</feature>
<name>R7ZR64_9BACT</name>
<dbReference type="Pfam" id="PF12724">
    <property type="entry name" value="Flavodoxin_5"/>
    <property type="match status" value="1"/>
</dbReference>
<evidence type="ECO:0000313" key="2">
    <source>
        <dbReference type="EMBL" id="EON76509.1"/>
    </source>
</evidence>
<dbReference type="InterPro" id="IPR008254">
    <property type="entry name" value="Flavodoxin/NO_synth"/>
</dbReference>
<dbReference type="RefSeq" id="WP_010855093.1">
    <property type="nucleotide sequence ID" value="NZ_AQHR01000085.1"/>
</dbReference>
<organism evidence="2 3">
    <name type="scientific">Lunatimonas lonarensis</name>
    <dbReference type="NCBI Taxonomy" id="1232681"/>
    <lineage>
        <taxon>Bacteria</taxon>
        <taxon>Pseudomonadati</taxon>
        <taxon>Bacteroidota</taxon>
        <taxon>Cytophagia</taxon>
        <taxon>Cytophagales</taxon>
        <taxon>Cyclobacteriaceae</taxon>
    </lineage>
</organism>
<dbReference type="GO" id="GO:0010181">
    <property type="term" value="F:FMN binding"/>
    <property type="evidence" value="ECO:0007669"/>
    <property type="project" value="InterPro"/>
</dbReference>
<sequence>MYRFIIIKLSLLILHFASIAQDLPSVLITYYSQSGNTKTMAEAIARGVSASTCVAFQVKPIQEVTESELLLAEAIILGSPVYNGNMPPQVQEFINTWPFENRPFKDKLGAVFVTGGGFSIGEEHVMFSLIRSMLIHGMVIMGGEEVESSFGASAITGEGDFGGKEMDEHFLLKGEGLGKRVATWICSNRNPKHQ</sequence>
<dbReference type="Gene3D" id="3.40.50.360">
    <property type="match status" value="1"/>
</dbReference>
<evidence type="ECO:0000313" key="3">
    <source>
        <dbReference type="Proteomes" id="UP000013909"/>
    </source>
</evidence>
<dbReference type="OrthoDB" id="9790745at2"/>
<dbReference type="PROSITE" id="PS50902">
    <property type="entry name" value="FLAVODOXIN_LIKE"/>
    <property type="match status" value="1"/>
</dbReference>
<dbReference type="Proteomes" id="UP000013909">
    <property type="component" value="Unassembled WGS sequence"/>
</dbReference>